<name>A0A0E2BKG0_9LEPT</name>
<evidence type="ECO:0000313" key="3">
    <source>
        <dbReference type="Proteomes" id="UP000006329"/>
    </source>
</evidence>
<sequence length="117" mass="13578">MWEFISQSIAGLFDPLYIALVIFVSQFFFRYVKSKKIHKNKPRFVLILGTLIAFSFLAARFIMGDSIPNLIHYALVLFLNFCFSTTLYELLVNRIFEALQFTHSESISPNPTESEQD</sequence>
<dbReference type="AlphaFoldDB" id="A0A0E2BKG0"/>
<gene>
    <name evidence="2" type="ORF">LEP1GSC179_1201</name>
</gene>
<dbReference type="RefSeq" id="WP_004472713.1">
    <property type="nucleotide sequence ID" value="NZ_AHON02000013.1"/>
</dbReference>
<comment type="caution">
    <text evidence="2">The sequence shown here is derived from an EMBL/GenBank/DDBJ whole genome shotgun (WGS) entry which is preliminary data.</text>
</comment>
<feature type="transmembrane region" description="Helical" evidence="1">
    <location>
        <begin position="70"/>
        <end position="91"/>
    </location>
</feature>
<keyword evidence="1" id="KW-0812">Transmembrane</keyword>
<keyword evidence="3" id="KW-1185">Reference proteome</keyword>
<keyword evidence="1" id="KW-1133">Transmembrane helix</keyword>
<proteinExistence type="predicted"/>
<feature type="transmembrane region" description="Helical" evidence="1">
    <location>
        <begin position="44"/>
        <end position="64"/>
    </location>
</feature>
<keyword evidence="1" id="KW-0472">Membrane</keyword>
<organism evidence="2 3">
    <name type="scientific">Leptospira santarosai str. MOR084</name>
    <dbReference type="NCBI Taxonomy" id="1049984"/>
    <lineage>
        <taxon>Bacteria</taxon>
        <taxon>Pseudomonadati</taxon>
        <taxon>Spirochaetota</taxon>
        <taxon>Spirochaetia</taxon>
        <taxon>Leptospirales</taxon>
        <taxon>Leptospiraceae</taxon>
        <taxon>Leptospira</taxon>
    </lineage>
</organism>
<dbReference type="EMBL" id="AHON02000013">
    <property type="protein sequence ID" value="EKO35680.1"/>
    <property type="molecule type" value="Genomic_DNA"/>
</dbReference>
<evidence type="ECO:0000256" key="1">
    <source>
        <dbReference type="SAM" id="Phobius"/>
    </source>
</evidence>
<evidence type="ECO:0000313" key="2">
    <source>
        <dbReference type="EMBL" id="EKO35680.1"/>
    </source>
</evidence>
<dbReference type="Proteomes" id="UP000006329">
    <property type="component" value="Unassembled WGS sequence"/>
</dbReference>
<protein>
    <submittedName>
        <fullName evidence="2">Uncharacterized protein</fullName>
    </submittedName>
</protein>
<accession>A0A0E2BKG0</accession>
<reference evidence="2" key="1">
    <citation type="submission" date="2012-10" db="EMBL/GenBank/DDBJ databases">
        <authorList>
            <person name="Harkins D.M."/>
            <person name="Durkin A.S."/>
            <person name="Brinkac L.M."/>
            <person name="Haft D.H."/>
            <person name="Selengut J.D."/>
            <person name="Sanka R."/>
            <person name="DePew J."/>
            <person name="Purushe J."/>
            <person name="Matthias M.A."/>
            <person name="Vinetz J.M."/>
            <person name="Sutton G.G."/>
            <person name="Nierman W.C."/>
            <person name="Fouts D.E."/>
        </authorList>
    </citation>
    <scope>NUCLEOTIDE SEQUENCE [LARGE SCALE GENOMIC DNA]</scope>
    <source>
        <strain evidence="2">MOR084</strain>
    </source>
</reference>
<feature type="transmembrane region" description="Helical" evidence="1">
    <location>
        <begin position="12"/>
        <end position="32"/>
    </location>
</feature>